<evidence type="ECO:0000313" key="2">
    <source>
        <dbReference type="Proteomes" id="UP000217215"/>
    </source>
</evidence>
<gene>
    <name evidence="1" type="ORF">A1sIA56_02160</name>
</gene>
<evidence type="ECO:0000313" key="1">
    <source>
        <dbReference type="EMBL" id="ASY15724.1"/>
    </source>
</evidence>
<dbReference type="RefSeq" id="WP_095673320.1">
    <property type="nucleotide sequence ID" value="NZ_CP016773.1"/>
</dbReference>
<dbReference type="OrthoDB" id="3541981at2"/>
<protein>
    <submittedName>
        <fullName evidence="1">Uncharacterized protein</fullName>
    </submittedName>
</protein>
<dbReference type="EMBL" id="CP016773">
    <property type="protein sequence ID" value="ASY15724.1"/>
    <property type="molecule type" value="Genomic_DNA"/>
</dbReference>
<dbReference type="KEGG" id="psuf:A1sIA56_02160"/>
<accession>A0A249KG07</accession>
<organism evidence="1 2">
    <name type="scientific">Candidatus Planktophila sulfonica</name>
    <dbReference type="NCBI Taxonomy" id="1884904"/>
    <lineage>
        <taxon>Bacteria</taxon>
        <taxon>Bacillati</taxon>
        <taxon>Actinomycetota</taxon>
        <taxon>Actinomycetes</taxon>
        <taxon>Candidatus Nanopelagicales</taxon>
        <taxon>Candidatus Nanopelagicaceae</taxon>
        <taxon>Candidatus Planktophila</taxon>
    </lineage>
</organism>
<proteinExistence type="predicted"/>
<dbReference type="Proteomes" id="UP000217215">
    <property type="component" value="Chromosome"/>
</dbReference>
<name>A0A249KG07_9ACTN</name>
<sequence length="162" mass="18121">MKDSIDFCIARIKQLHADAWHTPEYLAEVAFLYDHIVKTGTHEPIIDMGMKLMFPFAQVGDMVETAMSLGYISAPKKGTWGGKITKQSLKILGLAPSVKRKTRIDSFNCPNCGAKALKRIVYGMPDDNFDFKKNIVGGCIPQAEDVGCKSCEWVGFRRQFEV</sequence>
<dbReference type="AlphaFoldDB" id="A0A249KG07"/>
<reference evidence="1 2" key="1">
    <citation type="submission" date="2016-07" db="EMBL/GenBank/DDBJ databases">
        <title>High microdiversification within the ubiquitous acI lineage of Actinobacteria.</title>
        <authorList>
            <person name="Neuenschwander S.M."/>
            <person name="Salcher M."/>
            <person name="Ghai R."/>
            <person name="Pernthaler J."/>
        </authorList>
    </citation>
    <scope>NUCLEOTIDE SEQUENCE [LARGE SCALE GENOMIC DNA]</scope>
    <source>
        <strain evidence="1">MMS-IA-56</strain>
    </source>
</reference>
<keyword evidence="2" id="KW-1185">Reference proteome</keyword>